<proteinExistence type="predicted"/>
<dbReference type="InterPro" id="IPR021344">
    <property type="entry name" value="DUF2970"/>
</dbReference>
<dbReference type="AlphaFoldDB" id="A0A4Z0BWH4"/>
<feature type="transmembrane region" description="Helical" evidence="1">
    <location>
        <begin position="35"/>
        <end position="57"/>
    </location>
</feature>
<organism evidence="2 3">
    <name type="scientific">Ramlibacter humi</name>
    <dbReference type="NCBI Taxonomy" id="2530451"/>
    <lineage>
        <taxon>Bacteria</taxon>
        <taxon>Pseudomonadati</taxon>
        <taxon>Pseudomonadota</taxon>
        <taxon>Betaproteobacteria</taxon>
        <taxon>Burkholderiales</taxon>
        <taxon>Comamonadaceae</taxon>
        <taxon>Ramlibacter</taxon>
    </lineage>
</organism>
<evidence type="ECO:0000256" key="1">
    <source>
        <dbReference type="SAM" id="Phobius"/>
    </source>
</evidence>
<protein>
    <submittedName>
        <fullName evidence="2">DUF2970 domain-containing protein</fullName>
    </submittedName>
</protein>
<gene>
    <name evidence="2" type="ORF">EZ216_08470</name>
</gene>
<accession>A0A4Z0BWH4</accession>
<keyword evidence="1" id="KW-0812">Transmembrane</keyword>
<keyword evidence="3" id="KW-1185">Reference proteome</keyword>
<reference evidence="2 3" key="1">
    <citation type="submission" date="2019-03" db="EMBL/GenBank/DDBJ databases">
        <title>Ramlibacter sp. 18x22-1, whole genome shotgun sequence.</title>
        <authorList>
            <person name="Zhang X."/>
            <person name="Feng G."/>
            <person name="Zhu H."/>
        </authorList>
    </citation>
    <scope>NUCLEOTIDE SEQUENCE [LARGE SCALE GENOMIC DNA]</scope>
    <source>
        <strain evidence="2 3">18x22-1</strain>
    </source>
</reference>
<evidence type="ECO:0000313" key="3">
    <source>
        <dbReference type="Proteomes" id="UP000297839"/>
    </source>
</evidence>
<sequence length="58" mass="6483">MKFVRTVRAVAWSFLGIRKRSGLEEDMQRLNPLHVVAVALVLVALFVGGLIALVHWVV</sequence>
<keyword evidence="1" id="KW-1133">Transmembrane helix</keyword>
<keyword evidence="1" id="KW-0472">Membrane</keyword>
<dbReference type="RefSeq" id="WP_135249312.1">
    <property type="nucleotide sequence ID" value="NZ_SMLK01000002.1"/>
</dbReference>
<evidence type="ECO:0000313" key="2">
    <source>
        <dbReference type="EMBL" id="TFZ03687.1"/>
    </source>
</evidence>
<name>A0A4Z0BWH4_9BURK</name>
<dbReference type="Pfam" id="PF11174">
    <property type="entry name" value="DUF2970"/>
    <property type="match status" value="1"/>
</dbReference>
<comment type="caution">
    <text evidence="2">The sequence shown here is derived from an EMBL/GenBank/DDBJ whole genome shotgun (WGS) entry which is preliminary data.</text>
</comment>
<dbReference type="EMBL" id="SMLK01000002">
    <property type="protein sequence ID" value="TFZ03687.1"/>
    <property type="molecule type" value="Genomic_DNA"/>
</dbReference>
<dbReference type="Proteomes" id="UP000297839">
    <property type="component" value="Unassembled WGS sequence"/>
</dbReference>